<reference evidence="1 2" key="1">
    <citation type="submission" date="2020-02" db="EMBL/GenBank/DDBJ databases">
        <title>Whole-genome analyses of novel actinobacteria.</title>
        <authorList>
            <person name="Sahin N."/>
        </authorList>
    </citation>
    <scope>NUCLEOTIDE SEQUENCE [LARGE SCALE GENOMIC DNA]</scope>
    <source>
        <strain evidence="1 2">A7024</strain>
    </source>
</reference>
<dbReference type="PANTHER" id="PTHR10098:SF108">
    <property type="entry name" value="TETRATRICOPEPTIDE REPEAT PROTEIN 28"/>
    <property type="match status" value="1"/>
</dbReference>
<dbReference type="AlphaFoldDB" id="A0A6G4UDJ5"/>
<dbReference type="InterPro" id="IPR011990">
    <property type="entry name" value="TPR-like_helical_dom_sf"/>
</dbReference>
<dbReference type="SMART" id="SM00028">
    <property type="entry name" value="TPR"/>
    <property type="match status" value="6"/>
</dbReference>
<dbReference type="PANTHER" id="PTHR10098">
    <property type="entry name" value="RAPSYN-RELATED"/>
    <property type="match status" value="1"/>
</dbReference>
<dbReference type="Proteomes" id="UP000481583">
    <property type="component" value="Unassembled WGS sequence"/>
</dbReference>
<dbReference type="Gene3D" id="1.25.40.10">
    <property type="entry name" value="Tetratricopeptide repeat domain"/>
    <property type="match status" value="2"/>
</dbReference>
<comment type="caution">
    <text evidence="1">The sequence shown here is derived from an EMBL/GenBank/DDBJ whole genome shotgun (WGS) entry which is preliminary data.</text>
</comment>
<accession>A0A6G4UDJ5</accession>
<organism evidence="1 2">
    <name type="scientific">Streptomyces coryli</name>
    <dbReference type="NCBI Taxonomy" id="1128680"/>
    <lineage>
        <taxon>Bacteria</taxon>
        <taxon>Bacillati</taxon>
        <taxon>Actinomycetota</taxon>
        <taxon>Actinomycetes</taxon>
        <taxon>Kitasatosporales</taxon>
        <taxon>Streptomycetaceae</taxon>
        <taxon>Streptomyces</taxon>
    </lineage>
</organism>
<keyword evidence="2" id="KW-1185">Reference proteome</keyword>
<gene>
    <name evidence="1" type="ORF">G5C51_36705</name>
</gene>
<protein>
    <submittedName>
        <fullName evidence="1">Uncharacterized protein</fullName>
    </submittedName>
</protein>
<name>A0A6G4UDJ5_9ACTN</name>
<proteinExistence type="predicted"/>
<dbReference type="InterPro" id="IPR019734">
    <property type="entry name" value="TPR_rpt"/>
</dbReference>
<evidence type="ECO:0000313" key="1">
    <source>
        <dbReference type="EMBL" id="NGN69417.1"/>
    </source>
</evidence>
<evidence type="ECO:0000313" key="2">
    <source>
        <dbReference type="Proteomes" id="UP000481583"/>
    </source>
</evidence>
<dbReference type="SUPFAM" id="SSF48452">
    <property type="entry name" value="TPR-like"/>
    <property type="match status" value="3"/>
</dbReference>
<dbReference type="EMBL" id="JAAKZV010000293">
    <property type="protein sequence ID" value="NGN69417.1"/>
    <property type="molecule type" value="Genomic_DNA"/>
</dbReference>
<sequence>MGDTATYTARGPAGTAVDPAAQLAGEAAGPAATGGVGGADLGWLRRERSNICAAITMACDSADERLGPAGWRLADAMLGYVRLWPGDGDWAKAVRAAARSAARSGNGRAYAGMLLNAADAEYREGRTAAERIRAREALAVARTAGWRAGEGLALAALGRSHWSVGSLPLADRYLRRALAVHRAIDDPAGEAGALGRLARSAHDRGDLRSALRDYKRALGLADAADSRFGRVRLPAHIALALADLGRYEQAARWSEPAYRLSREAAFPEGVALALTCRAVVLANTGALEAALRTVAEAHAAIGDLADPRAAADCLNRLAGVEAAAGSPGAAERGHGKALQLARTTGYRQGAAAAHAGLAAEQVGRGRYEEAAASCRSALAAAGTELRLVRARVLLAQADIALAAGSPSGAVARCREAEALFRDAGDRLGEVRALLAWGRVADAVPGHGAALRPWRRGVWVASSVGAGPERDTLRSLLGVD</sequence>